<feature type="transmembrane region" description="Helical" evidence="1">
    <location>
        <begin position="310"/>
        <end position="326"/>
    </location>
</feature>
<feature type="transmembrane region" description="Helical" evidence="1">
    <location>
        <begin position="95"/>
        <end position="115"/>
    </location>
</feature>
<dbReference type="AlphaFoldDB" id="A0A1H5DLX7"/>
<dbReference type="EMBL" id="FNTD01000004">
    <property type="protein sequence ID" value="SED79869.1"/>
    <property type="molecule type" value="Genomic_DNA"/>
</dbReference>
<dbReference type="Proteomes" id="UP000182375">
    <property type="component" value="Unassembled WGS sequence"/>
</dbReference>
<evidence type="ECO:0000313" key="3">
    <source>
        <dbReference type="Proteomes" id="UP000182375"/>
    </source>
</evidence>
<feature type="transmembrane region" description="Helical" evidence="1">
    <location>
        <begin position="220"/>
        <end position="239"/>
    </location>
</feature>
<feature type="transmembrane region" description="Helical" evidence="1">
    <location>
        <begin position="483"/>
        <end position="504"/>
    </location>
</feature>
<proteinExistence type="predicted"/>
<feature type="transmembrane region" description="Helical" evidence="1">
    <location>
        <begin position="127"/>
        <end position="145"/>
    </location>
</feature>
<evidence type="ECO:0000313" key="2">
    <source>
        <dbReference type="EMBL" id="SED79869.1"/>
    </source>
</evidence>
<organism evidence="2 3">
    <name type="scientific">Streptomyces misionensis</name>
    <dbReference type="NCBI Taxonomy" id="67331"/>
    <lineage>
        <taxon>Bacteria</taxon>
        <taxon>Bacillati</taxon>
        <taxon>Actinomycetota</taxon>
        <taxon>Actinomycetes</taxon>
        <taxon>Kitasatosporales</taxon>
        <taxon>Streptomycetaceae</taxon>
        <taxon>Streptomyces</taxon>
    </lineage>
</organism>
<sequence length="618" mass="65893">MYEYARFLPPSYQTLHLPPRAAHTSPIASDPVHLAETQQVTPGRRTQSAVSAVPGPRAEVPGAPAQWHRVLTLLADVSLFIGTRSVWTQAATHRLVLAGVISVCYAAILVTGVLTLTVRRARSLARLDLVVLVTAIVLTLCAWALNHAGGDEAVLTTQAAKELAGGHTLYDHPWPWLFHLKGVALTATTSGGYDYTYGYPPLAPLLTLPFLWLGHNGAPATAAATAALVVGAVLLWRMLPAPWRPAATMVCLGFGFLPMYARQGYPAIVALALLVPVVVRWPRLGAGGRLGAAGIARAACLGAACAAQQLPWFVTPFLLAGVYAVRRGELGGRAAARVVLRIAGVAVSAFLLINAYLIVTEPGPWLRGIALPLTQGAVLHGQGLVDVSLYFTHGSDRLDWYSHASMLLAAALLALFVLFVRRLGPAATVLPWCAFYLATRSQDGYYLMMTPLWLAAAITVPLSEFGNAWQPRPGPLTGPRRRPALAAAVVVLLAPALVSAVLAATGRAPLRMDIASVRHRPGRTVTGLTLKVANTGDTPLTPYYMLTTGQGMNRYWSRTHGPATIPAHTTTTVELRAPSGHFTVPAKTSTHLRLRAFTGTPQTLSTRDVRRSDLGIGD</sequence>
<feature type="transmembrane region" description="Helical" evidence="1">
    <location>
        <begin position="400"/>
        <end position="420"/>
    </location>
</feature>
<gene>
    <name evidence="2" type="ORF">SAMN04490357_5871</name>
</gene>
<evidence type="ECO:0000256" key="1">
    <source>
        <dbReference type="SAM" id="Phobius"/>
    </source>
</evidence>
<keyword evidence="1" id="KW-0472">Membrane</keyword>
<feature type="transmembrane region" description="Helical" evidence="1">
    <location>
        <begin position="259"/>
        <end position="279"/>
    </location>
</feature>
<accession>A0A1H5DLX7</accession>
<keyword evidence="1" id="KW-0812">Transmembrane</keyword>
<feature type="transmembrane region" description="Helical" evidence="1">
    <location>
        <begin position="338"/>
        <end position="359"/>
    </location>
</feature>
<reference evidence="2 3" key="1">
    <citation type="submission" date="2016-10" db="EMBL/GenBank/DDBJ databases">
        <authorList>
            <person name="de Groot N.N."/>
        </authorList>
    </citation>
    <scope>NUCLEOTIDE SEQUENCE [LARGE SCALE GENOMIC DNA]</scope>
    <source>
        <strain evidence="2 3">DSM 40306</strain>
    </source>
</reference>
<feature type="transmembrane region" description="Helical" evidence="1">
    <location>
        <begin position="445"/>
        <end position="463"/>
    </location>
</feature>
<keyword evidence="1" id="KW-1133">Transmembrane helix</keyword>
<protein>
    <submittedName>
        <fullName evidence="2">Uncharacterized protein</fullName>
    </submittedName>
</protein>
<name>A0A1H5DLX7_9ACTN</name>
<dbReference type="STRING" id="67331.SAMN04490357_5871"/>